<organism evidence="1 2">
    <name type="scientific">Fonsecaea pedrosoi CBS 271.37</name>
    <dbReference type="NCBI Taxonomy" id="1442368"/>
    <lineage>
        <taxon>Eukaryota</taxon>
        <taxon>Fungi</taxon>
        <taxon>Dikarya</taxon>
        <taxon>Ascomycota</taxon>
        <taxon>Pezizomycotina</taxon>
        <taxon>Eurotiomycetes</taxon>
        <taxon>Chaetothyriomycetidae</taxon>
        <taxon>Chaetothyriales</taxon>
        <taxon>Herpotrichiellaceae</taxon>
        <taxon>Fonsecaea</taxon>
    </lineage>
</organism>
<dbReference type="AlphaFoldDB" id="A0A0D2GBN5"/>
<dbReference type="VEuPathDB" id="FungiDB:Z517_10956"/>
<evidence type="ECO:0000313" key="2">
    <source>
        <dbReference type="Proteomes" id="UP000053029"/>
    </source>
</evidence>
<dbReference type="STRING" id="1442368.A0A0D2GBN5"/>
<dbReference type="PANTHER" id="PTHR14187:SF5">
    <property type="entry name" value="HEAT SHOCK 70 KDA PROTEIN 12A"/>
    <property type="match status" value="1"/>
</dbReference>
<dbReference type="InterPro" id="IPR043129">
    <property type="entry name" value="ATPase_NBD"/>
</dbReference>
<dbReference type="OrthoDB" id="4161272at2759"/>
<accession>A0A0D2GBN5</accession>
<proteinExistence type="predicted"/>
<name>A0A0D2GBN5_9EURO</name>
<dbReference type="GeneID" id="25310446"/>
<dbReference type="HOGENOM" id="CLU_027215_0_0_1"/>
<evidence type="ECO:0000313" key="1">
    <source>
        <dbReference type="EMBL" id="KIW76210.1"/>
    </source>
</evidence>
<dbReference type="PANTHER" id="PTHR14187">
    <property type="entry name" value="ALPHA KINASE/ELONGATION FACTOR 2 KINASE"/>
    <property type="match status" value="1"/>
</dbReference>
<dbReference type="Proteomes" id="UP000053029">
    <property type="component" value="Unassembled WGS sequence"/>
</dbReference>
<dbReference type="RefSeq" id="XP_013280018.1">
    <property type="nucleotide sequence ID" value="XM_013424564.1"/>
</dbReference>
<protein>
    <submittedName>
        <fullName evidence="1">Uncharacterized protein</fullName>
    </submittedName>
</protein>
<dbReference type="CDD" id="cd10170">
    <property type="entry name" value="ASKHA_NBD_HSP70"/>
    <property type="match status" value="1"/>
</dbReference>
<sequence>MQSLISRRKHFPLNQNHQSNLIQPDTHRLKVAIDFGTTTSSICYDKVASVEPLQSRKVARNVLCNPYEPAGHRVPSTAVVHEDIASDGRKRLVLKFGEDLDAGRSHGVLAEITLMKMSLLPLYLEKSSDRLTANMLNSLKSRHQDALRKIQFEAVTSDMYTQDPLTGQFRLCVVNSMEDLITLFFEFLWHLTMRHCAAEYGIGVEDVTSLFHESVDVAISVPSIGSDDSPMGNYQQLLNKAGYPKNTCILFEGKSAGLFHLVTERGGENDRLDQVERQPAFIIVDIGGGTTDICSVRPCEINNETVMLGSSPGLSVVDGSLKLNEMFKEHLRQKFPEGLLRYMAEFLGTESDLLDAFAAGFEFHKRDTGTDMNDIEIQLYRGALKPTEELCRDTFELTRDGLVLRNFMLRRLFDMWLDNIFHLVDKEVRNARLYNSEVQSVTICLAGWGSRPPYVLEAFGNRYRQQGTKVVMVQDLDQSPAVAQGNFLSLASQMVIQKKVARATFGTRLHISSSFRHVDTHGTQRVVHQGTDLEDPRQQSSLTRTVVTENPVFPLTLKFDIMSDTEFQWVENEGTVQIEFESLGSCGFRLEQRGDGVTVLKVQYSVHVCYRGMVSIMVLTVPHTGDFDNTERNRNLDMIASQPINIQKHAARMDNIDDP</sequence>
<dbReference type="EMBL" id="KN846975">
    <property type="protein sequence ID" value="KIW76210.1"/>
    <property type="molecule type" value="Genomic_DNA"/>
</dbReference>
<reference evidence="1 2" key="1">
    <citation type="submission" date="2015-01" db="EMBL/GenBank/DDBJ databases">
        <title>The Genome Sequence of Fonsecaea pedrosoi CBS 271.37.</title>
        <authorList>
            <consortium name="The Broad Institute Genomics Platform"/>
            <person name="Cuomo C."/>
            <person name="de Hoog S."/>
            <person name="Gorbushina A."/>
            <person name="Stielow B."/>
            <person name="Teixiera M."/>
            <person name="Abouelleil A."/>
            <person name="Chapman S.B."/>
            <person name="Priest M."/>
            <person name="Young S.K."/>
            <person name="Wortman J."/>
            <person name="Nusbaum C."/>
            <person name="Birren B."/>
        </authorList>
    </citation>
    <scope>NUCLEOTIDE SEQUENCE [LARGE SCALE GENOMIC DNA]</scope>
    <source>
        <strain evidence="1 2">CBS 271.37</strain>
    </source>
</reference>
<gene>
    <name evidence="1" type="ORF">Z517_10956</name>
</gene>
<keyword evidence="2" id="KW-1185">Reference proteome</keyword>
<dbReference type="SUPFAM" id="SSF53067">
    <property type="entry name" value="Actin-like ATPase domain"/>
    <property type="match status" value="1"/>
</dbReference>